<comment type="catalytic activity">
    <reaction evidence="8 9">
        <text>thiamine + H2O = 5-(2-hydroxyethyl)-4-methylthiazole + 4-amino-5-hydroxymethyl-2-methylpyrimidine + H(+)</text>
        <dbReference type="Rhea" id="RHEA:17509"/>
        <dbReference type="ChEBI" id="CHEBI:15377"/>
        <dbReference type="ChEBI" id="CHEBI:15378"/>
        <dbReference type="ChEBI" id="CHEBI:16892"/>
        <dbReference type="ChEBI" id="CHEBI:17957"/>
        <dbReference type="ChEBI" id="CHEBI:18385"/>
        <dbReference type="EC" id="3.5.99.2"/>
    </reaction>
</comment>
<comment type="pathway">
    <text evidence="2 9">Cofactor biosynthesis; thiamine diphosphate biosynthesis.</text>
</comment>
<evidence type="ECO:0000256" key="7">
    <source>
        <dbReference type="ARBA" id="ARBA00022977"/>
    </source>
</evidence>
<evidence type="ECO:0000313" key="11">
    <source>
        <dbReference type="EMBL" id="KUP07192.1"/>
    </source>
</evidence>
<dbReference type="CDD" id="cd19364">
    <property type="entry name" value="TenA_C_BsTenA-like"/>
    <property type="match status" value="1"/>
</dbReference>
<dbReference type="GO" id="GO:0050334">
    <property type="term" value="F:thiaminase activity"/>
    <property type="evidence" value="ECO:0007669"/>
    <property type="project" value="UniProtKB-EC"/>
</dbReference>
<evidence type="ECO:0000256" key="1">
    <source>
        <dbReference type="ARBA" id="ARBA00001881"/>
    </source>
</evidence>
<keyword evidence="9" id="KW-0378">Hydrolase</keyword>
<keyword evidence="12" id="KW-1185">Reference proteome</keyword>
<gene>
    <name evidence="11" type="ORF">Q75_06615</name>
</gene>
<feature type="domain" description="Thiaminase-2/PQQC" evidence="10">
    <location>
        <begin position="9"/>
        <end position="213"/>
    </location>
</feature>
<comment type="subunit">
    <text evidence="4">Homotetramer.</text>
</comment>
<dbReference type="GO" id="GO:0005829">
    <property type="term" value="C:cytosol"/>
    <property type="evidence" value="ECO:0007669"/>
    <property type="project" value="TreeGrafter"/>
</dbReference>
<dbReference type="Pfam" id="PF03070">
    <property type="entry name" value="TENA_THI-4"/>
    <property type="match status" value="1"/>
</dbReference>
<dbReference type="PANTHER" id="PTHR43198:SF2">
    <property type="entry name" value="SI:CH1073-67J19.1-RELATED"/>
    <property type="match status" value="1"/>
</dbReference>
<dbReference type="PATRIC" id="fig|1150625.3.peg.1384"/>
<dbReference type="Gene3D" id="1.20.910.10">
    <property type="entry name" value="Heme oxygenase-like"/>
    <property type="match status" value="1"/>
</dbReference>
<dbReference type="EC" id="3.5.99.2" evidence="5 9"/>
<dbReference type="InterPro" id="IPR004305">
    <property type="entry name" value="Thiaminase-2/PQQC"/>
</dbReference>
<evidence type="ECO:0000256" key="9">
    <source>
        <dbReference type="RuleBase" id="RU363093"/>
    </source>
</evidence>
<comment type="caution">
    <text evidence="11">The sequence shown here is derived from an EMBL/GenBank/DDBJ whole genome shotgun (WGS) entry which is preliminary data.</text>
</comment>
<evidence type="ECO:0000256" key="2">
    <source>
        <dbReference type="ARBA" id="ARBA00004948"/>
    </source>
</evidence>
<evidence type="ECO:0000256" key="6">
    <source>
        <dbReference type="ARBA" id="ARBA00013647"/>
    </source>
</evidence>
<dbReference type="GO" id="GO:0009229">
    <property type="term" value="P:thiamine diphosphate biosynthetic process"/>
    <property type="evidence" value="ECO:0007669"/>
    <property type="project" value="UniProtKB-UniPathway"/>
</dbReference>
<organism evidence="11 12">
    <name type="scientific">Bacillus coahuilensis p1.1.43</name>
    <dbReference type="NCBI Taxonomy" id="1150625"/>
    <lineage>
        <taxon>Bacteria</taxon>
        <taxon>Bacillati</taxon>
        <taxon>Bacillota</taxon>
        <taxon>Bacilli</taxon>
        <taxon>Bacillales</taxon>
        <taxon>Bacillaceae</taxon>
        <taxon>Bacillus</taxon>
    </lineage>
</organism>
<reference evidence="11 12" key="1">
    <citation type="journal article" date="2016" name="Front. Microbiol.">
        <title>Microevolution Analysis of Bacillus coahuilensis Unveils Differences in Phosphorus Acquisition Strategies and Their Regulation.</title>
        <authorList>
            <person name="Gomez-Lunar Z."/>
            <person name="Hernandez-Gonzalez I."/>
            <person name="Rodriguez-Torres M.D."/>
            <person name="Souza V."/>
            <person name="Olmedo-Alvarez G."/>
        </authorList>
    </citation>
    <scope>NUCLEOTIDE SEQUENCE [LARGE SCALE GENOMIC DNA]</scope>
    <source>
        <strain evidence="12">p1.1.43</strain>
    </source>
</reference>
<dbReference type="AlphaFoldDB" id="A0A147K9T4"/>
<sequence length="229" mass="26975">MKFTEQLRQKANYYWEESFQHPFVQGIVKGDLELEKFRFYIIQDTYYLRHFARIQAIAASKATDLNMTARLAFHASATGEAETSLHESYYNDLFITKMDIDKESPAPTAYAYTSHMYRVALNGTVGEMIAVLLPCYWLYGEIGERFKDEKPEVEVFAKWIDTYSSSWFQELVEEQIHRLDELAALASVEEKERMTEHFLISSQYELAFWEMAFTSEEWPMNQMRRGVRA</sequence>
<keyword evidence="7 9" id="KW-0784">Thiamine biosynthesis</keyword>
<evidence type="ECO:0000256" key="5">
    <source>
        <dbReference type="ARBA" id="ARBA00012684"/>
    </source>
</evidence>
<evidence type="ECO:0000313" key="12">
    <source>
        <dbReference type="Proteomes" id="UP000074108"/>
    </source>
</evidence>
<dbReference type="Proteomes" id="UP000074108">
    <property type="component" value="Unassembled WGS sequence"/>
</dbReference>
<dbReference type="OrthoDB" id="34166at2"/>
<dbReference type="RefSeq" id="WP_010172581.1">
    <property type="nucleotide sequence ID" value="NZ_LDYG01000024.1"/>
</dbReference>
<accession>A0A147K9T4</accession>
<evidence type="ECO:0000256" key="4">
    <source>
        <dbReference type="ARBA" id="ARBA00011881"/>
    </source>
</evidence>
<comment type="function">
    <text evidence="9">Catalyzes an amino-pyrimidine hydrolysis reaction at the C5' of the pyrimidine moiety of thiamine compounds, a reaction that is part of a thiamine salvage pathway.</text>
</comment>
<comment type="catalytic activity">
    <reaction evidence="1 9">
        <text>4-amino-5-aminomethyl-2-methylpyrimidine + H2O = 4-amino-5-hydroxymethyl-2-methylpyrimidine + NH4(+)</text>
        <dbReference type="Rhea" id="RHEA:31799"/>
        <dbReference type="ChEBI" id="CHEBI:15377"/>
        <dbReference type="ChEBI" id="CHEBI:16892"/>
        <dbReference type="ChEBI" id="CHEBI:28938"/>
        <dbReference type="ChEBI" id="CHEBI:63416"/>
        <dbReference type="EC" id="3.5.99.2"/>
    </reaction>
</comment>
<dbReference type="EMBL" id="LDYG01000024">
    <property type="protein sequence ID" value="KUP07192.1"/>
    <property type="molecule type" value="Genomic_DNA"/>
</dbReference>
<dbReference type="InterPro" id="IPR027574">
    <property type="entry name" value="Thiaminase_II"/>
</dbReference>
<dbReference type="NCBIfam" id="TIGR04306">
    <property type="entry name" value="salvage_TenA"/>
    <property type="match status" value="1"/>
</dbReference>
<dbReference type="PANTHER" id="PTHR43198">
    <property type="entry name" value="BIFUNCTIONAL TH2 PROTEIN"/>
    <property type="match status" value="1"/>
</dbReference>
<proteinExistence type="inferred from homology"/>
<comment type="similarity">
    <text evidence="3 9">Belongs to the TenA family.</text>
</comment>
<dbReference type="STRING" id="1150625.Q75_06615"/>
<dbReference type="InterPro" id="IPR050967">
    <property type="entry name" value="Thiamine_Salvage_TenA"/>
</dbReference>
<evidence type="ECO:0000256" key="3">
    <source>
        <dbReference type="ARBA" id="ARBA00010264"/>
    </source>
</evidence>
<evidence type="ECO:0000259" key="10">
    <source>
        <dbReference type="Pfam" id="PF03070"/>
    </source>
</evidence>
<protein>
    <recommendedName>
        <fullName evidence="6 9">Aminopyrimidine aminohydrolase</fullName>
        <ecNumber evidence="5 9">3.5.99.2</ecNumber>
    </recommendedName>
</protein>
<dbReference type="GO" id="GO:0009228">
    <property type="term" value="P:thiamine biosynthetic process"/>
    <property type="evidence" value="ECO:0007669"/>
    <property type="project" value="UniProtKB-KW"/>
</dbReference>
<dbReference type="InterPro" id="IPR016084">
    <property type="entry name" value="Haem_Oase-like_multi-hlx"/>
</dbReference>
<name>A0A147K9T4_9BACI</name>
<evidence type="ECO:0000256" key="8">
    <source>
        <dbReference type="ARBA" id="ARBA00048337"/>
    </source>
</evidence>
<dbReference type="UniPathway" id="UPA00060"/>
<dbReference type="SUPFAM" id="SSF48613">
    <property type="entry name" value="Heme oxygenase-like"/>
    <property type="match status" value="1"/>
</dbReference>